<name>A0A099GKR7_9RHOB</name>
<dbReference type="Proteomes" id="UP000029858">
    <property type="component" value="Unassembled WGS sequence"/>
</dbReference>
<dbReference type="AlphaFoldDB" id="A0A099GKR7"/>
<gene>
    <name evidence="1" type="ORF">IX56_02010</name>
</gene>
<comment type="caution">
    <text evidence="1">The sequence shown here is derived from an EMBL/GenBank/DDBJ whole genome shotgun (WGS) entry which is preliminary data.</text>
</comment>
<sequence>MTSATDTLPDMIEVNGERFFKTCYTNVSLANHQWGEGVEMREYWRERKDDCRLQVRTANDYYID</sequence>
<evidence type="ECO:0000313" key="2">
    <source>
        <dbReference type="Proteomes" id="UP000029858"/>
    </source>
</evidence>
<proteinExistence type="predicted"/>
<dbReference type="EMBL" id="JRKQ01000005">
    <property type="protein sequence ID" value="KGJ23420.1"/>
    <property type="molecule type" value="Genomic_DNA"/>
</dbReference>
<evidence type="ECO:0000313" key="1">
    <source>
        <dbReference type="EMBL" id="KGJ23420.1"/>
    </source>
</evidence>
<accession>A0A099GKR7</accession>
<reference evidence="1 2" key="1">
    <citation type="submission" date="2014-09" db="EMBL/GenBank/DDBJ databases">
        <authorList>
            <person name="McGinnis J.M."/>
            <person name="Wolfgang W.J."/>
        </authorList>
    </citation>
    <scope>NUCLEOTIDE SEQUENCE [LARGE SCALE GENOMIC DNA]</scope>
    <source>
        <strain evidence="1 2">5503</strain>
    </source>
</reference>
<dbReference type="RefSeq" id="WP_036706993.1">
    <property type="nucleotide sequence ID" value="NZ_JRKQ01000005.1"/>
</dbReference>
<organism evidence="1 2">
    <name type="scientific">Paracoccus sanguinis</name>
    <dbReference type="NCBI Taxonomy" id="1545044"/>
    <lineage>
        <taxon>Bacteria</taxon>
        <taxon>Pseudomonadati</taxon>
        <taxon>Pseudomonadota</taxon>
        <taxon>Alphaproteobacteria</taxon>
        <taxon>Rhodobacterales</taxon>
        <taxon>Paracoccaceae</taxon>
        <taxon>Paracoccus</taxon>
    </lineage>
</organism>
<reference evidence="1 2" key="2">
    <citation type="submission" date="2014-10" db="EMBL/GenBank/DDBJ databases">
        <title>Paracoccus sanguinis sp. nov., isolated from clinical specimens of New York State patients.</title>
        <authorList>
            <person name="Mingle L.A."/>
            <person name="Cole J.A."/>
            <person name="Lapierre P."/>
            <person name="Musser K.A."/>
        </authorList>
    </citation>
    <scope>NUCLEOTIDE SEQUENCE [LARGE SCALE GENOMIC DNA]</scope>
    <source>
        <strain evidence="1 2">5503</strain>
    </source>
</reference>
<protein>
    <submittedName>
        <fullName evidence="1">Uncharacterized protein</fullName>
    </submittedName>
</protein>